<dbReference type="InterPro" id="IPR015421">
    <property type="entry name" value="PyrdxlP-dep_Trfase_major"/>
</dbReference>
<comment type="catalytic activity">
    <reaction evidence="6">
        <text>L,L-cystathionine + H2O = L-homocysteine + pyruvate + NH4(+)</text>
        <dbReference type="Rhea" id="RHEA:13965"/>
        <dbReference type="ChEBI" id="CHEBI:15361"/>
        <dbReference type="ChEBI" id="CHEBI:15377"/>
        <dbReference type="ChEBI" id="CHEBI:28938"/>
        <dbReference type="ChEBI" id="CHEBI:58161"/>
        <dbReference type="ChEBI" id="CHEBI:58199"/>
    </reaction>
</comment>
<evidence type="ECO:0000256" key="8">
    <source>
        <dbReference type="PIRSR" id="PIRSR001434-2"/>
    </source>
</evidence>
<dbReference type="InterPro" id="IPR000277">
    <property type="entry name" value="Cys/Met-Metab_PyrdxlP-dep_enz"/>
</dbReference>
<dbReference type="HOGENOM" id="CLU_018986_5_1_5"/>
<comment type="pathway">
    <text evidence="5">Amino-acid biosynthesis; L-methionine biosynthesis via de novo pathway; L-homocysteine from L-cystathionine: step 1/1.</text>
</comment>
<accession>H6SIJ2</accession>
<dbReference type="KEGG" id="rpm:RSPPHO_00132"/>
<dbReference type="GO" id="GO:0030170">
    <property type="term" value="F:pyridoxal phosphate binding"/>
    <property type="evidence" value="ECO:0007669"/>
    <property type="project" value="InterPro"/>
</dbReference>
<dbReference type="SUPFAM" id="SSF53383">
    <property type="entry name" value="PLP-dependent transferases"/>
    <property type="match status" value="1"/>
</dbReference>
<sequence>MKKDTLVTHAGRHPERFDGMVNTPVFRASTVTFPTVAEMGRRHASCYDLPYYGRYGTPTTLALEEAVAAVEGARFGVAVPSGMGAIAATLLTILRPGDHLLMVDSVYGPTRKFCDSALTRMGIETTYYDPLIGAGIAALMTPATKLVFCESPGSLTFEVQDIPAIAEAAHRTGALVALDNTWASPLFFAPFTKGVDLSIQAATKYVVGHSDALLGTITLNDRTLYERLKETLVMFGYSTGSEEAFLGMRGLRSLSARLERHQRNALAVARWLQDQPEVARVLYPALPDDPGHALWARDFTGASGLFGVLLNPASKAQVTAMLDGMTHFAMGFSWGGFESLILATTGNIPRSARPWTWEGPSLRLHVGLEDPEDLIADLRAGLDRLTREPA</sequence>
<keyword evidence="4 10" id="KW-0456">Lyase</keyword>
<dbReference type="PROSITE" id="PS00868">
    <property type="entry name" value="CYS_MET_METAB_PP"/>
    <property type="match status" value="1"/>
</dbReference>
<evidence type="ECO:0000256" key="2">
    <source>
        <dbReference type="ARBA" id="ARBA00009077"/>
    </source>
</evidence>
<dbReference type="EC" id="4.4.1.8" evidence="10"/>
<dbReference type="PANTHER" id="PTHR43500:SF1">
    <property type="entry name" value="CYSTATHIONINE BETA-LYASE-RELATED"/>
    <property type="match status" value="1"/>
</dbReference>
<organism evidence="10 11">
    <name type="scientific">Pararhodospirillum photometricum DSM 122</name>
    <dbReference type="NCBI Taxonomy" id="1150469"/>
    <lineage>
        <taxon>Bacteria</taxon>
        <taxon>Pseudomonadati</taxon>
        <taxon>Pseudomonadota</taxon>
        <taxon>Alphaproteobacteria</taxon>
        <taxon>Rhodospirillales</taxon>
        <taxon>Rhodospirillaceae</taxon>
        <taxon>Pararhodospirillum</taxon>
    </lineage>
</organism>
<dbReference type="Gene3D" id="3.90.1150.10">
    <property type="entry name" value="Aspartate Aminotransferase, domain 1"/>
    <property type="match status" value="1"/>
</dbReference>
<dbReference type="InterPro" id="IPR006233">
    <property type="entry name" value="Cys_b_lyase_bac"/>
</dbReference>
<dbReference type="GO" id="GO:0019450">
    <property type="term" value="P:L-cysteine catabolic process to pyruvate"/>
    <property type="evidence" value="ECO:0007669"/>
    <property type="project" value="TreeGrafter"/>
</dbReference>
<reference evidence="10 11" key="1">
    <citation type="submission" date="2012-02" db="EMBL/GenBank/DDBJ databases">
        <title>Shotgun genome sequence of Phaeospirillum photometricum DSM 122.</title>
        <authorList>
            <person name="Duquesne K."/>
            <person name="Sturgis J."/>
        </authorList>
    </citation>
    <scope>NUCLEOTIDE SEQUENCE [LARGE SCALE GENOMIC DNA]</scope>
    <source>
        <strain evidence="11">DSM122</strain>
    </source>
</reference>
<dbReference type="eggNOG" id="COG0626">
    <property type="taxonomic scope" value="Bacteria"/>
</dbReference>
<evidence type="ECO:0000256" key="7">
    <source>
        <dbReference type="ARBA" id="ARBA00047625"/>
    </source>
</evidence>
<dbReference type="EMBL" id="HE663493">
    <property type="protein sequence ID" value="CCG06758.1"/>
    <property type="molecule type" value="Genomic_DNA"/>
</dbReference>
<evidence type="ECO:0000313" key="11">
    <source>
        <dbReference type="Proteomes" id="UP000033220"/>
    </source>
</evidence>
<evidence type="ECO:0000256" key="4">
    <source>
        <dbReference type="ARBA" id="ARBA00023239"/>
    </source>
</evidence>
<comment type="catalytic activity">
    <reaction evidence="7">
        <text>an S-substituted L-cysteine + H2O = a thiol + pyruvate + NH4(+)</text>
        <dbReference type="Rhea" id="RHEA:18121"/>
        <dbReference type="ChEBI" id="CHEBI:15361"/>
        <dbReference type="ChEBI" id="CHEBI:15377"/>
        <dbReference type="ChEBI" id="CHEBI:28938"/>
        <dbReference type="ChEBI" id="CHEBI:29256"/>
        <dbReference type="ChEBI" id="CHEBI:58717"/>
        <dbReference type="EC" id="4.4.1.13"/>
    </reaction>
</comment>
<evidence type="ECO:0000313" key="10">
    <source>
        <dbReference type="EMBL" id="CCG06758.1"/>
    </source>
</evidence>
<dbReference type="Gene3D" id="3.40.640.10">
    <property type="entry name" value="Type I PLP-dependent aspartate aminotransferase-like (Major domain)"/>
    <property type="match status" value="1"/>
</dbReference>
<keyword evidence="3 8" id="KW-0663">Pyridoxal phosphate</keyword>
<dbReference type="Proteomes" id="UP000033220">
    <property type="component" value="Chromosome DSM 122"/>
</dbReference>
<evidence type="ECO:0000256" key="6">
    <source>
        <dbReference type="ARBA" id="ARBA00047517"/>
    </source>
</evidence>
<keyword evidence="11" id="KW-1185">Reference proteome</keyword>
<dbReference type="InterPro" id="IPR015424">
    <property type="entry name" value="PyrdxlP-dep_Trfase"/>
</dbReference>
<protein>
    <submittedName>
        <fullName evidence="10">Cystathionine beta-lyase</fullName>
        <ecNumber evidence="10">4.4.1.8</ecNumber>
    </submittedName>
</protein>
<dbReference type="CDD" id="cd00614">
    <property type="entry name" value="CGS_like"/>
    <property type="match status" value="1"/>
</dbReference>
<comment type="cofactor">
    <cofactor evidence="1 9">
        <name>pyridoxal 5'-phosphate</name>
        <dbReference type="ChEBI" id="CHEBI:597326"/>
    </cofactor>
</comment>
<dbReference type="PATRIC" id="fig|1150469.3.peg.177"/>
<evidence type="ECO:0000256" key="9">
    <source>
        <dbReference type="RuleBase" id="RU362118"/>
    </source>
</evidence>
<dbReference type="Pfam" id="PF01053">
    <property type="entry name" value="Cys_Met_Meta_PP"/>
    <property type="match status" value="1"/>
</dbReference>
<proteinExistence type="inferred from homology"/>
<dbReference type="STRING" id="1150469.RSPPHO_00132"/>
<dbReference type="AlphaFoldDB" id="H6SIJ2"/>
<comment type="similarity">
    <text evidence="2 9">Belongs to the trans-sulfuration enzymes family.</text>
</comment>
<evidence type="ECO:0000256" key="5">
    <source>
        <dbReference type="ARBA" id="ARBA00046315"/>
    </source>
</evidence>
<evidence type="ECO:0000256" key="3">
    <source>
        <dbReference type="ARBA" id="ARBA00022898"/>
    </source>
</evidence>
<gene>
    <name evidence="10" type="ORF">RSPPHO_00132</name>
</gene>
<dbReference type="FunFam" id="3.40.640.10:FF:000046">
    <property type="entry name" value="Cystathionine gamma-lyase"/>
    <property type="match status" value="1"/>
</dbReference>
<dbReference type="RefSeq" id="WP_014413398.1">
    <property type="nucleotide sequence ID" value="NC_017059.1"/>
</dbReference>
<dbReference type="InterPro" id="IPR015422">
    <property type="entry name" value="PyrdxlP-dep_Trfase_small"/>
</dbReference>
<dbReference type="GO" id="GO:0047804">
    <property type="term" value="F:cysteine-S-conjugate beta-lyase activity"/>
    <property type="evidence" value="ECO:0007669"/>
    <property type="project" value="UniProtKB-EC"/>
</dbReference>
<dbReference type="InterPro" id="IPR054542">
    <property type="entry name" value="Cys_met_metab_PP"/>
</dbReference>
<feature type="modified residue" description="N6-(pyridoxal phosphate)lysine" evidence="8">
    <location>
        <position position="204"/>
    </location>
</feature>
<dbReference type="PANTHER" id="PTHR43500">
    <property type="entry name" value="CYSTATHIONINE BETA-LYASE-RELATED"/>
    <property type="match status" value="1"/>
</dbReference>
<evidence type="ECO:0000256" key="1">
    <source>
        <dbReference type="ARBA" id="ARBA00001933"/>
    </source>
</evidence>
<name>H6SIJ2_PARPM</name>
<dbReference type="NCBIfam" id="TIGR01324">
    <property type="entry name" value="cysta_beta_ly_B"/>
    <property type="match status" value="1"/>
</dbReference>
<dbReference type="GO" id="GO:0019346">
    <property type="term" value="P:transsulfuration"/>
    <property type="evidence" value="ECO:0007669"/>
    <property type="project" value="InterPro"/>
</dbReference>
<dbReference type="OrthoDB" id="9790858at2"/>
<dbReference type="PIRSF" id="PIRSF001434">
    <property type="entry name" value="CGS"/>
    <property type="match status" value="1"/>
</dbReference>